<dbReference type="EMBL" id="SMAD01000018">
    <property type="protein sequence ID" value="TCS84768.1"/>
    <property type="molecule type" value="Genomic_DNA"/>
</dbReference>
<evidence type="ECO:0000313" key="2">
    <source>
        <dbReference type="Proteomes" id="UP000295807"/>
    </source>
</evidence>
<organism evidence="1 2">
    <name type="scientific">Anseongella ginsenosidimutans</name>
    <dbReference type="NCBI Taxonomy" id="496056"/>
    <lineage>
        <taxon>Bacteria</taxon>
        <taxon>Pseudomonadati</taxon>
        <taxon>Bacteroidota</taxon>
        <taxon>Sphingobacteriia</taxon>
        <taxon>Sphingobacteriales</taxon>
        <taxon>Sphingobacteriaceae</taxon>
        <taxon>Anseongella</taxon>
    </lineage>
</organism>
<proteinExistence type="predicted"/>
<protein>
    <submittedName>
        <fullName evidence="1">Uncharacterized protein</fullName>
    </submittedName>
</protein>
<dbReference type="RefSeq" id="WP_132130668.1">
    <property type="nucleotide sequence ID" value="NZ_CP042432.1"/>
</dbReference>
<comment type="caution">
    <text evidence="1">The sequence shown here is derived from an EMBL/GenBank/DDBJ whole genome shotgun (WGS) entry which is preliminary data.</text>
</comment>
<dbReference type="Proteomes" id="UP000295807">
    <property type="component" value="Unassembled WGS sequence"/>
</dbReference>
<accession>A0A4R3KL83</accession>
<name>A0A4R3KL83_9SPHI</name>
<dbReference type="AlphaFoldDB" id="A0A4R3KL83"/>
<reference evidence="1 2" key="1">
    <citation type="submission" date="2019-03" db="EMBL/GenBank/DDBJ databases">
        <title>Genomic Encyclopedia of Type Strains, Phase IV (KMG-IV): sequencing the most valuable type-strain genomes for metagenomic binning, comparative biology and taxonomic classification.</title>
        <authorList>
            <person name="Goeker M."/>
        </authorList>
    </citation>
    <scope>NUCLEOTIDE SEQUENCE [LARGE SCALE GENOMIC DNA]</scope>
    <source>
        <strain evidence="1 2">DSM 21100</strain>
    </source>
</reference>
<dbReference type="OrthoDB" id="593981at2"/>
<evidence type="ECO:0000313" key="1">
    <source>
        <dbReference type="EMBL" id="TCS84768.1"/>
    </source>
</evidence>
<gene>
    <name evidence="1" type="ORF">EDD80_11837</name>
</gene>
<keyword evidence="2" id="KW-1185">Reference proteome</keyword>
<dbReference type="Pfam" id="PF09952">
    <property type="entry name" value="AbiEi_2"/>
    <property type="match status" value="1"/>
</dbReference>
<sequence length="336" mass="38214">MDAKEEDVLRQALDKLQLINGVNANWEPAIRQKDAEIDGRLLLDFQNVKIHFNAEIKHEVRHYQLEKLIALAGKNEPFMLIANRIFPDIKRQLREHGIAYLDGAGNLYVNHKGQLAWIEGNKPPAGQKKPPNRAFTKAGLKVLFFFLNDPERLNMTYRDIADGAGVALGNINLVFAGLRDGGFLLQLDKKNVALQNEEELLERWIAGYRETLKPALHLGNFRMINNIADWKELRLPDGVIWGGEPAANLLTRNLNPEILTVYTQLPKNELMKTLRLMPDAGGNIKIYQRFWADTEPEVQMTPPLLTYADLLITGDSRCIEVAATIKNEHLQYLTHQ</sequence>
<dbReference type="InterPro" id="IPR019238">
    <property type="entry name" value="AbiEi_2"/>
</dbReference>